<feature type="compositionally biased region" description="Low complexity" evidence="1">
    <location>
        <begin position="27"/>
        <end position="37"/>
    </location>
</feature>
<evidence type="ECO:0000256" key="1">
    <source>
        <dbReference type="SAM" id="MobiDB-lite"/>
    </source>
</evidence>
<accession>A0ABN8ZVB0</accession>
<gene>
    <name evidence="2" type="ORF">MRATA1EN1_LOCUS26661</name>
</gene>
<organism evidence="2 3">
    <name type="scientific">Rangifer tarandus platyrhynchus</name>
    <name type="common">Svalbard reindeer</name>
    <dbReference type="NCBI Taxonomy" id="3082113"/>
    <lineage>
        <taxon>Eukaryota</taxon>
        <taxon>Metazoa</taxon>
        <taxon>Chordata</taxon>
        <taxon>Craniata</taxon>
        <taxon>Vertebrata</taxon>
        <taxon>Euteleostomi</taxon>
        <taxon>Mammalia</taxon>
        <taxon>Eutheria</taxon>
        <taxon>Laurasiatheria</taxon>
        <taxon>Artiodactyla</taxon>
        <taxon>Ruminantia</taxon>
        <taxon>Pecora</taxon>
        <taxon>Cervidae</taxon>
        <taxon>Odocoileinae</taxon>
        <taxon>Rangifer</taxon>
    </lineage>
</organism>
<dbReference type="EMBL" id="OX459943">
    <property type="protein sequence ID" value="CAI9177699.1"/>
    <property type="molecule type" value="Genomic_DNA"/>
</dbReference>
<evidence type="ECO:0000313" key="3">
    <source>
        <dbReference type="Proteomes" id="UP001176941"/>
    </source>
</evidence>
<feature type="compositionally biased region" description="Acidic residues" evidence="1">
    <location>
        <begin position="38"/>
        <end position="54"/>
    </location>
</feature>
<reference evidence="2" key="1">
    <citation type="submission" date="2023-04" db="EMBL/GenBank/DDBJ databases">
        <authorList>
            <consortium name="ELIXIR-Norway"/>
        </authorList>
    </citation>
    <scope>NUCLEOTIDE SEQUENCE [LARGE SCALE GENOMIC DNA]</scope>
</reference>
<proteinExistence type="predicted"/>
<protein>
    <submittedName>
        <fullName evidence="2">Uncharacterized protein</fullName>
    </submittedName>
</protein>
<evidence type="ECO:0000313" key="2">
    <source>
        <dbReference type="EMBL" id="CAI9177699.1"/>
    </source>
</evidence>
<keyword evidence="3" id="KW-1185">Reference proteome</keyword>
<name>A0ABN8ZVB0_RANTA</name>
<feature type="region of interest" description="Disordered" evidence="1">
    <location>
        <begin position="1"/>
        <end position="163"/>
    </location>
</feature>
<dbReference type="Proteomes" id="UP001176941">
    <property type="component" value="Chromosome 7"/>
</dbReference>
<feature type="compositionally biased region" description="Basic residues" evidence="1">
    <location>
        <begin position="120"/>
        <end position="133"/>
    </location>
</feature>
<sequence>MGRGLGGLGARAASGAQQRPPPGLRSAAMLAAAAAAGLEEEEEEETEEEKEEAEVGTAAGARPEARLQPGMLPLPSPSVRAALSPAPREKTRPETSAPAPPPEHNHNSESKNGPVVCARPPRRLKGPPRRGPFRARAAGPEGMGEGEGSPPPRPEPAWEAGTPRALALPVSEAQAPPAVEYAELGARWEAARPLS</sequence>